<proteinExistence type="predicted"/>
<dbReference type="Proteomes" id="UP001153620">
    <property type="component" value="Chromosome 4"/>
</dbReference>
<evidence type="ECO:0000313" key="1">
    <source>
        <dbReference type="EMBL" id="CAG9810426.1"/>
    </source>
</evidence>
<name>A0A9N9S7E8_9DIPT</name>
<evidence type="ECO:0000313" key="2">
    <source>
        <dbReference type="Proteomes" id="UP001153620"/>
    </source>
</evidence>
<gene>
    <name evidence="1" type="ORF">CHIRRI_LOCUS13239</name>
</gene>
<organism evidence="1 2">
    <name type="scientific">Chironomus riparius</name>
    <dbReference type="NCBI Taxonomy" id="315576"/>
    <lineage>
        <taxon>Eukaryota</taxon>
        <taxon>Metazoa</taxon>
        <taxon>Ecdysozoa</taxon>
        <taxon>Arthropoda</taxon>
        <taxon>Hexapoda</taxon>
        <taxon>Insecta</taxon>
        <taxon>Pterygota</taxon>
        <taxon>Neoptera</taxon>
        <taxon>Endopterygota</taxon>
        <taxon>Diptera</taxon>
        <taxon>Nematocera</taxon>
        <taxon>Chironomoidea</taxon>
        <taxon>Chironomidae</taxon>
        <taxon>Chironominae</taxon>
        <taxon>Chironomus</taxon>
    </lineage>
</organism>
<protein>
    <submittedName>
        <fullName evidence="1">Uncharacterized protein</fullName>
    </submittedName>
</protein>
<reference evidence="1" key="1">
    <citation type="submission" date="2022-01" db="EMBL/GenBank/DDBJ databases">
        <authorList>
            <person name="King R."/>
        </authorList>
    </citation>
    <scope>NUCLEOTIDE SEQUENCE</scope>
</reference>
<sequence length="123" mass="13827">MIQLILLPEYIDLLKTVDRKDLMSYCTKTEIISNDELITSRNCGFTNLKAINEVDSISRILVNKLNVDVENQCSWPMSSHPILSYCTCSSSLCNGSRMTNSGVNAGFLLVLVGIVCFMRKIWN</sequence>
<dbReference type="AlphaFoldDB" id="A0A9N9S7E8"/>
<dbReference type="EMBL" id="OU895880">
    <property type="protein sequence ID" value="CAG9810426.1"/>
    <property type="molecule type" value="Genomic_DNA"/>
</dbReference>
<accession>A0A9N9S7E8</accession>
<keyword evidence="2" id="KW-1185">Reference proteome</keyword>
<reference evidence="1" key="2">
    <citation type="submission" date="2022-10" db="EMBL/GenBank/DDBJ databases">
        <authorList>
            <consortium name="ENA_rothamsted_submissions"/>
            <consortium name="culmorum"/>
            <person name="King R."/>
        </authorList>
    </citation>
    <scope>NUCLEOTIDE SEQUENCE</scope>
</reference>